<organism evidence="2 3">
    <name type="scientific">Lentithecium fluviatile CBS 122367</name>
    <dbReference type="NCBI Taxonomy" id="1168545"/>
    <lineage>
        <taxon>Eukaryota</taxon>
        <taxon>Fungi</taxon>
        <taxon>Dikarya</taxon>
        <taxon>Ascomycota</taxon>
        <taxon>Pezizomycotina</taxon>
        <taxon>Dothideomycetes</taxon>
        <taxon>Pleosporomycetidae</taxon>
        <taxon>Pleosporales</taxon>
        <taxon>Massarineae</taxon>
        <taxon>Lentitheciaceae</taxon>
        <taxon>Lentithecium</taxon>
    </lineage>
</organism>
<name>A0A6G1IFZ2_9PLEO</name>
<reference evidence="2" key="1">
    <citation type="journal article" date="2020" name="Stud. Mycol.">
        <title>101 Dothideomycetes genomes: a test case for predicting lifestyles and emergence of pathogens.</title>
        <authorList>
            <person name="Haridas S."/>
            <person name="Albert R."/>
            <person name="Binder M."/>
            <person name="Bloem J."/>
            <person name="Labutti K."/>
            <person name="Salamov A."/>
            <person name="Andreopoulos B."/>
            <person name="Baker S."/>
            <person name="Barry K."/>
            <person name="Bills G."/>
            <person name="Bluhm B."/>
            <person name="Cannon C."/>
            <person name="Castanera R."/>
            <person name="Culley D."/>
            <person name="Daum C."/>
            <person name="Ezra D."/>
            <person name="Gonzalez J."/>
            <person name="Henrissat B."/>
            <person name="Kuo A."/>
            <person name="Liang C."/>
            <person name="Lipzen A."/>
            <person name="Lutzoni F."/>
            <person name="Magnuson J."/>
            <person name="Mondo S."/>
            <person name="Nolan M."/>
            <person name="Ohm R."/>
            <person name="Pangilinan J."/>
            <person name="Park H.-J."/>
            <person name="Ramirez L."/>
            <person name="Alfaro M."/>
            <person name="Sun H."/>
            <person name="Tritt A."/>
            <person name="Yoshinaga Y."/>
            <person name="Zwiers L.-H."/>
            <person name="Turgeon B."/>
            <person name="Goodwin S."/>
            <person name="Spatafora J."/>
            <person name="Crous P."/>
            <person name="Grigoriev I."/>
        </authorList>
    </citation>
    <scope>NUCLEOTIDE SEQUENCE</scope>
    <source>
        <strain evidence="2">CBS 122367</strain>
    </source>
</reference>
<feature type="region of interest" description="Disordered" evidence="1">
    <location>
        <begin position="1"/>
        <end position="22"/>
    </location>
</feature>
<dbReference type="AlphaFoldDB" id="A0A6G1IFZ2"/>
<gene>
    <name evidence="2" type="ORF">K458DRAFT_396226</name>
</gene>
<keyword evidence="3" id="KW-1185">Reference proteome</keyword>
<evidence type="ECO:0000313" key="3">
    <source>
        <dbReference type="Proteomes" id="UP000799291"/>
    </source>
</evidence>
<sequence>MTPTTTASHKRAAPTPANASLLHPLHTRPLAPIRLLDTVRLRCAIPLYIVCCAACAVSPAVTLAPAHEPYRDDITTVSHAPRPLQTADRRPQTADRRPQRAENDRISQPRARPRAVMGYPRPTTLRVRARQEYYYGFLNNC</sequence>
<evidence type="ECO:0000313" key="2">
    <source>
        <dbReference type="EMBL" id="KAF2677144.1"/>
    </source>
</evidence>
<feature type="compositionally biased region" description="Basic and acidic residues" evidence="1">
    <location>
        <begin position="87"/>
        <end position="107"/>
    </location>
</feature>
<feature type="region of interest" description="Disordered" evidence="1">
    <location>
        <begin position="74"/>
        <end position="116"/>
    </location>
</feature>
<dbReference type="Proteomes" id="UP000799291">
    <property type="component" value="Unassembled WGS sequence"/>
</dbReference>
<proteinExistence type="predicted"/>
<protein>
    <submittedName>
        <fullName evidence="2">Uncharacterized protein</fullName>
    </submittedName>
</protein>
<dbReference type="EMBL" id="MU005625">
    <property type="protein sequence ID" value="KAF2677144.1"/>
    <property type="molecule type" value="Genomic_DNA"/>
</dbReference>
<evidence type="ECO:0000256" key="1">
    <source>
        <dbReference type="SAM" id="MobiDB-lite"/>
    </source>
</evidence>
<accession>A0A6G1IFZ2</accession>
<dbReference type="OrthoDB" id="10660614at2759"/>